<sequence>MVTLGSIKETLECLRLKKYSCSELAETIIARCEAAKSLNALLATDWDYLRRNAKKVDEDGSAGEGLAGIPLCFKANIATGIFPASAATPALMKHLPTTPAGVVKPLLDAGALIGASGNMHELSFGITSNNHATGAVKNPWDPALIPGGSSGGVAAAVAGRLMLAGIGTDTGASVRLPASLCGVVGFRPTIGRYPGDRIVPVSPTRDTAGIIAQSVPDVILLDQIICGKLTTHQPVPLEGLRIGLPTTYFYDDLEPDVAVASQTIITLLASKGVTFVKAEIPDLQRLNNGVSFPIALYEFPFALQKYIDDFVKDVSFSDVIKGISSTDVAKIVNAQIEEHQIPEASYQSALKCLRPKLQAAYYDYFKLHQIDAILFPTAPLTAKPIGQDLSVMHNGVMADTFKIFVRNVDPGSNAGLPGLSLPVSLTSKGLPIGMEIDGLAGMDDRLLAIGAALEEAIAFQNLPDFPKVETNY</sequence>
<dbReference type="AlphaFoldDB" id="A0A2Z2PZB9"/>
<evidence type="ECO:0000256" key="3">
    <source>
        <dbReference type="ARBA" id="ARBA00021874"/>
    </source>
</evidence>
<protein>
    <recommendedName>
        <fullName evidence="3">Indoleacetamide hydrolase</fullName>
    </recommendedName>
</protein>
<feature type="domain" description="Amidase" evidence="4">
    <location>
        <begin position="23"/>
        <end position="447"/>
    </location>
</feature>
<organism evidence="5">
    <name type="scientific">Agrobacterium tumefaciens</name>
    <dbReference type="NCBI Taxonomy" id="358"/>
    <lineage>
        <taxon>Bacteria</taxon>
        <taxon>Pseudomonadati</taxon>
        <taxon>Pseudomonadota</taxon>
        <taxon>Alphaproteobacteria</taxon>
        <taxon>Hyphomicrobiales</taxon>
        <taxon>Rhizobiaceae</taxon>
        <taxon>Rhizobium/Agrobacterium group</taxon>
        <taxon>Agrobacterium</taxon>
        <taxon>Agrobacterium tumefaciens complex</taxon>
    </lineage>
</organism>
<dbReference type="PROSITE" id="PS00571">
    <property type="entry name" value="AMIDASES"/>
    <property type="match status" value="1"/>
</dbReference>
<dbReference type="InterPro" id="IPR036928">
    <property type="entry name" value="AS_sf"/>
</dbReference>
<dbReference type="EMBL" id="KY000060">
    <property type="protein sequence ID" value="ASK46912.1"/>
    <property type="molecule type" value="Genomic_DNA"/>
</dbReference>
<evidence type="ECO:0000313" key="5">
    <source>
        <dbReference type="EMBL" id="ASK46912.1"/>
    </source>
</evidence>
<evidence type="ECO:0000256" key="1">
    <source>
        <dbReference type="ARBA" id="ARBA00003871"/>
    </source>
</evidence>
<keyword evidence="5" id="KW-0378">Hydrolase</keyword>
<dbReference type="GO" id="GO:0016787">
    <property type="term" value="F:hydrolase activity"/>
    <property type="evidence" value="ECO:0007669"/>
    <property type="project" value="UniProtKB-KW"/>
</dbReference>
<reference evidence="5" key="1">
    <citation type="submission" date="2016-10" db="EMBL/GenBank/DDBJ databases">
        <title>Agrobacterium Ti plasmids: Classification based on T-DNA and Vir regions organization.</title>
        <authorList>
            <person name="Nabi N."/>
            <person name="Vial L."/>
            <person name="Ben Hafsa A."/>
            <person name="Chapulliot D."/>
            <person name="Berard A."/>
            <person name="Chauveau A."/>
            <person name="Le Paslier M.-C."/>
            <person name="Harzallah Skhiri F."/>
            <person name="Brunel D."/>
            <person name="Nesme X."/>
            <person name="Chaouachi M."/>
        </authorList>
    </citation>
    <scope>NUCLEOTIDE SEQUENCE</scope>
    <source>
        <strain evidence="5">CFBP2407</strain>
        <plasmid evidence="5">pTi_CFBP2407</plasmid>
    </source>
</reference>
<dbReference type="NCBIfam" id="NF005688">
    <property type="entry name" value="PRK07488.1"/>
    <property type="match status" value="1"/>
</dbReference>
<dbReference type="Pfam" id="PF01425">
    <property type="entry name" value="Amidase"/>
    <property type="match status" value="1"/>
</dbReference>
<proteinExistence type="inferred from homology"/>
<name>A0A2Z2PZB9_AGRTU</name>
<dbReference type="PANTHER" id="PTHR11895">
    <property type="entry name" value="TRANSAMIDASE"/>
    <property type="match status" value="1"/>
</dbReference>
<accession>A0A2Z2PZB9</accession>
<evidence type="ECO:0000259" key="4">
    <source>
        <dbReference type="Pfam" id="PF01425"/>
    </source>
</evidence>
<keyword evidence="5" id="KW-0614">Plasmid</keyword>
<dbReference type="Gene3D" id="3.90.1300.10">
    <property type="entry name" value="Amidase signature (AS) domain"/>
    <property type="match status" value="1"/>
</dbReference>
<evidence type="ECO:0000256" key="2">
    <source>
        <dbReference type="ARBA" id="ARBA00009199"/>
    </source>
</evidence>
<dbReference type="InterPro" id="IPR020556">
    <property type="entry name" value="Amidase_CS"/>
</dbReference>
<geneLocation type="plasmid" evidence="5">
    <name>pTi_CFBP2407</name>
</geneLocation>
<dbReference type="PANTHER" id="PTHR11895:SF151">
    <property type="entry name" value="GLUTAMYL-TRNA(GLN) AMIDOTRANSFERASE SUBUNIT A"/>
    <property type="match status" value="1"/>
</dbReference>
<comment type="similarity">
    <text evidence="2">Belongs to the amidase family.</text>
</comment>
<dbReference type="InterPro" id="IPR023631">
    <property type="entry name" value="Amidase_dom"/>
</dbReference>
<dbReference type="SUPFAM" id="SSF75304">
    <property type="entry name" value="Amidase signature (AS) enzymes"/>
    <property type="match status" value="1"/>
</dbReference>
<comment type="function">
    <text evidence="1">Hydrolyzes indole-3-acetamide (IAM) into indole-3-acetic acid (IAA).</text>
</comment>
<dbReference type="InterPro" id="IPR000120">
    <property type="entry name" value="Amidase"/>
</dbReference>